<reference evidence="1" key="1">
    <citation type="submission" date="2020-07" db="EMBL/GenBank/DDBJ databases">
        <title>Complete genome sequence of Streptomyces phage Shaeky.</title>
        <authorList>
            <person name="Shodrock S.L."/>
            <person name="Higbee T."/>
            <person name="Clark J.D."/>
            <person name="Hernandez I."/>
            <person name="Liu M."/>
            <person name="Burrowes B."/>
        </authorList>
    </citation>
    <scope>NUCLEOTIDE SEQUENCE</scope>
</reference>
<sequence length="74" mass="8318">MSLTTPKRLGVILRMERKITYAHAPALGDVRAMGKGDTLWLHANVEQRADWPRYADAVAAAVSRGCEVRRRWGL</sequence>
<proteinExistence type="predicted"/>
<keyword evidence="2" id="KW-1185">Reference proteome</keyword>
<evidence type="ECO:0000313" key="1">
    <source>
        <dbReference type="EMBL" id="QPB09717.1"/>
    </source>
</evidence>
<evidence type="ECO:0000313" key="2">
    <source>
        <dbReference type="Proteomes" id="UP000663581"/>
    </source>
</evidence>
<dbReference type="EMBL" id="MT701595">
    <property type="protein sequence ID" value="QPB09717.1"/>
    <property type="molecule type" value="Genomic_DNA"/>
</dbReference>
<protein>
    <submittedName>
        <fullName evidence="1">Uncharacterized protein</fullName>
    </submittedName>
</protein>
<organism evidence="1 2">
    <name type="scientific">Streptomyces phage Shaeky</name>
    <dbReference type="NCBI Taxonomy" id="2767586"/>
    <lineage>
        <taxon>Viruses</taxon>
        <taxon>Duplodnaviria</taxon>
        <taxon>Heunggongvirae</taxon>
        <taxon>Uroviricota</taxon>
        <taxon>Caudoviricetes</taxon>
        <taxon>Colingsworthviridae</taxon>
        <taxon>Shaekyvirus</taxon>
        <taxon>Shaekyvirus shaeky</taxon>
    </lineage>
</organism>
<accession>A0A873WE20</accession>
<gene>
    <name evidence="1" type="ORF">CPT_Shaeky_030</name>
</gene>
<dbReference type="Proteomes" id="UP000663581">
    <property type="component" value="Segment"/>
</dbReference>
<name>A0A873WE20_9CAUD</name>